<dbReference type="Gene3D" id="1.10.443.10">
    <property type="entry name" value="Intergrase catalytic core"/>
    <property type="match status" value="1"/>
</dbReference>
<dbReference type="AlphaFoldDB" id="A0A6J1QHF1"/>
<dbReference type="GO" id="GO:0015074">
    <property type="term" value="P:DNA integration"/>
    <property type="evidence" value="ECO:0007669"/>
    <property type="project" value="InterPro"/>
</dbReference>
<dbReference type="PANTHER" id="PTHR33480">
    <property type="entry name" value="SET DOMAIN-CONTAINING PROTEIN-RELATED"/>
    <property type="match status" value="1"/>
</dbReference>
<feature type="compositionally biased region" description="Basic and acidic residues" evidence="2">
    <location>
        <begin position="175"/>
        <end position="186"/>
    </location>
</feature>
<evidence type="ECO:0000313" key="3">
    <source>
        <dbReference type="Proteomes" id="UP000504618"/>
    </source>
</evidence>
<evidence type="ECO:0000256" key="2">
    <source>
        <dbReference type="SAM" id="MobiDB-lite"/>
    </source>
</evidence>
<dbReference type="GO" id="GO:0006310">
    <property type="term" value="P:DNA recombination"/>
    <property type="evidence" value="ECO:0007669"/>
    <property type="project" value="UniProtKB-KW"/>
</dbReference>
<evidence type="ECO:0000313" key="4">
    <source>
        <dbReference type="RefSeq" id="XP_024881772.1"/>
    </source>
</evidence>
<proteinExistence type="predicted"/>
<organism evidence="3 4">
    <name type="scientific">Temnothorax curvispinosus</name>
    <dbReference type="NCBI Taxonomy" id="300111"/>
    <lineage>
        <taxon>Eukaryota</taxon>
        <taxon>Metazoa</taxon>
        <taxon>Ecdysozoa</taxon>
        <taxon>Arthropoda</taxon>
        <taxon>Hexapoda</taxon>
        <taxon>Insecta</taxon>
        <taxon>Pterygota</taxon>
        <taxon>Neoptera</taxon>
        <taxon>Endopterygota</taxon>
        <taxon>Hymenoptera</taxon>
        <taxon>Apocrita</taxon>
        <taxon>Aculeata</taxon>
        <taxon>Formicoidea</taxon>
        <taxon>Formicidae</taxon>
        <taxon>Myrmicinae</taxon>
        <taxon>Temnothorax</taxon>
    </lineage>
</organism>
<dbReference type="RefSeq" id="XP_024881772.1">
    <property type="nucleotide sequence ID" value="XM_025026004.1"/>
</dbReference>
<protein>
    <submittedName>
        <fullName evidence="4">Uncharacterized protein LOC112460998</fullName>
    </submittedName>
</protein>
<feature type="compositionally biased region" description="Acidic residues" evidence="2">
    <location>
        <begin position="161"/>
        <end position="174"/>
    </location>
</feature>
<evidence type="ECO:0000256" key="1">
    <source>
        <dbReference type="ARBA" id="ARBA00023172"/>
    </source>
</evidence>
<accession>A0A6J1QHF1</accession>
<dbReference type="InterPro" id="IPR013762">
    <property type="entry name" value="Integrase-like_cat_sf"/>
</dbReference>
<keyword evidence="3" id="KW-1185">Reference proteome</keyword>
<dbReference type="GO" id="GO:0003677">
    <property type="term" value="F:DNA binding"/>
    <property type="evidence" value="ECO:0007669"/>
    <property type="project" value="InterPro"/>
</dbReference>
<feature type="compositionally biased region" description="Polar residues" evidence="2">
    <location>
        <begin position="198"/>
        <end position="213"/>
    </location>
</feature>
<dbReference type="Proteomes" id="UP000504618">
    <property type="component" value="Unplaced"/>
</dbReference>
<dbReference type="OrthoDB" id="7691871at2759"/>
<keyword evidence="1" id="KW-0233">DNA recombination</keyword>
<dbReference type="InterPro" id="IPR011010">
    <property type="entry name" value="DNA_brk_join_enz"/>
</dbReference>
<gene>
    <name evidence="4" type="primary">LOC112460998</name>
</gene>
<feature type="region of interest" description="Disordered" evidence="2">
    <location>
        <begin position="161"/>
        <end position="231"/>
    </location>
</feature>
<dbReference type="SUPFAM" id="SSF56349">
    <property type="entry name" value="DNA breaking-rejoining enzymes"/>
    <property type="match status" value="1"/>
</dbReference>
<dbReference type="GeneID" id="112460998"/>
<name>A0A6J1QHF1_9HYME</name>
<dbReference type="PANTHER" id="PTHR33480:SF1">
    <property type="entry name" value="TYR RECOMBINASE DOMAIN-CONTAINING PROTEIN"/>
    <property type="match status" value="1"/>
</dbReference>
<sequence length="293" mass="33816">MYSDIYKSLSVEDRKIAERYVRFCIRGKLGRTVPVLLSNDLLDCIILILKYRQEAKVPKKNPYIFGLPSINKNRYRYLRACILMRKFARDCNASQSTTLRGTTLRKHIATHCIQLNLNDIDVSDLANFMGHADKIHREHYRQPQASRDILKISQYLEAVQGDEQDASNDSASDNESEKENNSRDKININTSDEADMPLSNTQNDSKICQNQVDKQGGKRKRSTSPYGKTKRLRWTDDEKEAVLQAFAQNMANHTLPSLKEIQETRKNYPCLANRTSPQIKTWLHNKQKSLPKL</sequence>
<reference evidence="4" key="1">
    <citation type="submission" date="2025-08" db="UniProtKB">
        <authorList>
            <consortium name="RefSeq"/>
        </authorList>
    </citation>
    <scope>IDENTIFICATION</scope>
    <source>
        <tissue evidence="4">Whole body</tissue>
    </source>
</reference>
<feature type="compositionally biased region" description="Basic residues" evidence="2">
    <location>
        <begin position="217"/>
        <end position="231"/>
    </location>
</feature>